<keyword evidence="2" id="KW-0812">Transmembrane</keyword>
<name>M2XHQ8_GALSU</name>
<dbReference type="KEGG" id="gsl:Gasu_30590"/>
<dbReference type="EMBL" id="KB454507">
    <property type="protein sequence ID" value="EME29622.1"/>
    <property type="molecule type" value="Genomic_DNA"/>
</dbReference>
<feature type="compositionally biased region" description="Basic and acidic residues" evidence="1">
    <location>
        <begin position="32"/>
        <end position="43"/>
    </location>
</feature>
<dbReference type="AlphaFoldDB" id="M2XHQ8"/>
<reference evidence="4" key="1">
    <citation type="journal article" date="2013" name="Science">
        <title>Gene transfer from bacteria and archaea facilitated evolution of an extremophilic eukaryote.</title>
        <authorList>
            <person name="Schonknecht G."/>
            <person name="Chen W.H."/>
            <person name="Ternes C.M."/>
            <person name="Barbier G.G."/>
            <person name="Shrestha R.P."/>
            <person name="Stanke M."/>
            <person name="Brautigam A."/>
            <person name="Baker B.J."/>
            <person name="Banfield J.F."/>
            <person name="Garavito R.M."/>
            <person name="Carr K."/>
            <person name="Wilkerson C."/>
            <person name="Rensing S.A."/>
            <person name="Gagneul D."/>
            <person name="Dickenson N.E."/>
            <person name="Oesterhelt C."/>
            <person name="Lercher M.J."/>
            <person name="Weber A.P."/>
        </authorList>
    </citation>
    <scope>NUCLEOTIDE SEQUENCE [LARGE SCALE GENOMIC DNA]</scope>
    <source>
        <strain evidence="4">074W</strain>
    </source>
</reference>
<sequence>MSASERAVERRRRILNSSSQRLKLASGSALVSEDKAHNVEKETSSPVTPFEDKENLSEESTVTKATQQDVKDAIANDGKVPWEQKKCSSQSDVSAVPHTSNVQRTLDRFSIIRRASEAFGLLGSSKDENLFRPVCFVFMGVLLAVTLCATSEVSKIQLVYGMTWLTPLKSVSFFTWFIAVELAVNTTKIISSFSGTRNSRFQQLVFIWKLLQLLYRDLLCGLFGFLGYLRWFSRTTV</sequence>
<keyword evidence="2" id="KW-0472">Membrane</keyword>
<evidence type="ECO:0000256" key="1">
    <source>
        <dbReference type="SAM" id="MobiDB-lite"/>
    </source>
</evidence>
<accession>M2XHQ8</accession>
<organism evidence="3 4">
    <name type="scientific">Galdieria sulphuraria</name>
    <name type="common">Red alga</name>
    <dbReference type="NCBI Taxonomy" id="130081"/>
    <lineage>
        <taxon>Eukaryota</taxon>
        <taxon>Rhodophyta</taxon>
        <taxon>Bangiophyceae</taxon>
        <taxon>Galdieriales</taxon>
        <taxon>Galdieriaceae</taxon>
        <taxon>Galdieria</taxon>
    </lineage>
</organism>
<evidence type="ECO:0000313" key="3">
    <source>
        <dbReference type="EMBL" id="EME29622.1"/>
    </source>
</evidence>
<evidence type="ECO:0000313" key="4">
    <source>
        <dbReference type="Proteomes" id="UP000030680"/>
    </source>
</evidence>
<gene>
    <name evidence="3" type="ORF">Gasu_30590</name>
</gene>
<dbReference type="RefSeq" id="XP_005706142.1">
    <property type="nucleotide sequence ID" value="XM_005706085.1"/>
</dbReference>
<protein>
    <submittedName>
        <fullName evidence="3">Uncharacterized protein</fullName>
    </submittedName>
</protein>
<feature type="region of interest" description="Disordered" evidence="1">
    <location>
        <begin position="25"/>
        <end position="65"/>
    </location>
</feature>
<keyword evidence="4" id="KW-1185">Reference proteome</keyword>
<dbReference type="Gramene" id="EME29622">
    <property type="protein sequence ID" value="EME29622"/>
    <property type="gene ID" value="Gasu_30590"/>
</dbReference>
<evidence type="ECO:0000256" key="2">
    <source>
        <dbReference type="SAM" id="Phobius"/>
    </source>
</evidence>
<feature type="transmembrane region" description="Helical" evidence="2">
    <location>
        <begin position="213"/>
        <end position="231"/>
    </location>
</feature>
<dbReference type="GeneID" id="17088404"/>
<feature type="transmembrane region" description="Helical" evidence="2">
    <location>
        <begin position="134"/>
        <end position="153"/>
    </location>
</feature>
<proteinExistence type="predicted"/>
<dbReference type="Proteomes" id="UP000030680">
    <property type="component" value="Unassembled WGS sequence"/>
</dbReference>
<dbReference type="OrthoDB" id="10408479at2759"/>
<keyword evidence="2" id="KW-1133">Transmembrane helix</keyword>